<evidence type="ECO:0000313" key="1">
    <source>
        <dbReference type="EMBL" id="PAV19394.1"/>
    </source>
</evidence>
<reference evidence="1 2" key="1">
    <citation type="journal article" date="2017" name="Mol. Ecol.">
        <title>Comparative and population genomic landscape of Phellinus noxius: A hypervariable fungus causing root rot in trees.</title>
        <authorList>
            <person name="Chung C.L."/>
            <person name="Lee T.J."/>
            <person name="Akiba M."/>
            <person name="Lee H.H."/>
            <person name="Kuo T.H."/>
            <person name="Liu D."/>
            <person name="Ke H.M."/>
            <person name="Yokoi T."/>
            <person name="Roa M.B."/>
            <person name="Lu M.J."/>
            <person name="Chang Y.Y."/>
            <person name="Ann P.J."/>
            <person name="Tsai J.N."/>
            <person name="Chen C.Y."/>
            <person name="Tzean S.S."/>
            <person name="Ota Y."/>
            <person name="Hattori T."/>
            <person name="Sahashi N."/>
            <person name="Liou R.F."/>
            <person name="Kikuchi T."/>
            <person name="Tsai I.J."/>
        </authorList>
    </citation>
    <scope>NUCLEOTIDE SEQUENCE [LARGE SCALE GENOMIC DNA]</scope>
    <source>
        <strain evidence="1 2">FFPRI411160</strain>
    </source>
</reference>
<dbReference type="Proteomes" id="UP000217199">
    <property type="component" value="Unassembled WGS sequence"/>
</dbReference>
<sequence>MFNSNALIHNNTTHHDNEFDTASLGYPDYFVEYSGNKRYYAFSSRWSIIIYRMTNTSGYISSIRKGSWCLAASSDKESSSILLWSLTDDNPDPVAEYHLPGPVIDGIVEDSREYIRFAITVGTSSPYISIHEIFSENGIPIICELSCISDASHVKLLSGSIVGFATKNGDDTYPYVARWDVDRIYRLFSPSSSPISPLPMEPALFMIYWDGYILTYHTSDVKLYSIPELDEELNDAILLSLMILPKTHADAYATISDFSKSPNGTASISTVIQSDDSRIGFSSITCHPRAEMSDRIIVSDPFWADLTSLDKFGEEVFVMRYCVGSTGRRMSFMIINQCHLAPNFYTSPVRTIASNDASPEQSEHIPFSRIGFPLPFLVSSMDFDDGWGQIAIGVNSGEISIGSFIEWDILTKGSCDVELPSFGYTKGLTSKLSKSRIDQDIPFFYRNYDELCRLSYSKRLSERTSEVARSWTRHSELKPIHNWSNDWFLFKEIRYQIHPYPRWGFVDETVDIQYNQTLTIRESARIIGDINLVMYNKSNHTHIIFRVGERLYIYKTEMDGDNDYELDEEECFIGILPYTYSQCLNEPHLLYSCVRNKAMANNLKGVQFGIQELAQSKVAAMFRYKLDTLYRRYGKDINLALTKEWPDEQWDGLLQFKSSMF</sequence>
<dbReference type="OrthoDB" id="2786194at2759"/>
<protein>
    <submittedName>
        <fullName evidence="1">Uncharacterized protein</fullName>
    </submittedName>
</protein>
<accession>A0A286UIU2</accession>
<gene>
    <name evidence="1" type="ORF">PNOK_0432800</name>
</gene>
<comment type="caution">
    <text evidence="1">The sequence shown here is derived from an EMBL/GenBank/DDBJ whole genome shotgun (WGS) entry which is preliminary data.</text>
</comment>
<proteinExistence type="predicted"/>
<dbReference type="AlphaFoldDB" id="A0A286UIU2"/>
<dbReference type="EMBL" id="NBII01000004">
    <property type="protein sequence ID" value="PAV19394.1"/>
    <property type="molecule type" value="Genomic_DNA"/>
</dbReference>
<name>A0A286UIU2_9AGAM</name>
<organism evidence="1 2">
    <name type="scientific">Pyrrhoderma noxium</name>
    <dbReference type="NCBI Taxonomy" id="2282107"/>
    <lineage>
        <taxon>Eukaryota</taxon>
        <taxon>Fungi</taxon>
        <taxon>Dikarya</taxon>
        <taxon>Basidiomycota</taxon>
        <taxon>Agaricomycotina</taxon>
        <taxon>Agaricomycetes</taxon>
        <taxon>Hymenochaetales</taxon>
        <taxon>Hymenochaetaceae</taxon>
        <taxon>Pyrrhoderma</taxon>
    </lineage>
</organism>
<keyword evidence="2" id="KW-1185">Reference proteome</keyword>
<dbReference type="InParanoid" id="A0A286UIU2"/>
<evidence type="ECO:0000313" key="2">
    <source>
        <dbReference type="Proteomes" id="UP000217199"/>
    </source>
</evidence>